<keyword evidence="1" id="KW-1133">Transmembrane helix</keyword>
<dbReference type="OrthoDB" id="2675435at2759"/>
<dbReference type="AlphaFoldDB" id="A0A9P5PFE5"/>
<dbReference type="InterPro" id="IPR045340">
    <property type="entry name" value="DUF6533"/>
</dbReference>
<sequence length="316" mass="35506">MSGSSSDQAITEFEIIFFQLDNYTTLSSSVLFFYDFFLTLPSELRLIWSRRLTGSSVIFILSRYSLLLHQILFLAGNLALPGQTLTNTSCRDLILVGRVFSSTNDATMKLLSILRVYALFRQKRSLLILLCPFIIVDVISGILLIIFILTLVQTAHHIIESRKSGIYSIAEVVLCDGIDTAFGVASIYTSSNTWELVADTINPCLEVLSNILINRFVLNLRAFSNQTVQHSGKAPFDTTAPPLSTIDFAENRFLGNIGAPLDYNQWDNADELENEDEDIEWEIVDNMVDPLTTLVPVIYKEGPVRFVPMQREASRC</sequence>
<evidence type="ECO:0000256" key="1">
    <source>
        <dbReference type="SAM" id="Phobius"/>
    </source>
</evidence>
<organism evidence="3 4">
    <name type="scientific">Rhodocollybia butyracea</name>
    <dbReference type="NCBI Taxonomy" id="206335"/>
    <lineage>
        <taxon>Eukaryota</taxon>
        <taxon>Fungi</taxon>
        <taxon>Dikarya</taxon>
        <taxon>Basidiomycota</taxon>
        <taxon>Agaricomycotina</taxon>
        <taxon>Agaricomycetes</taxon>
        <taxon>Agaricomycetidae</taxon>
        <taxon>Agaricales</taxon>
        <taxon>Marasmiineae</taxon>
        <taxon>Omphalotaceae</taxon>
        <taxon>Rhodocollybia</taxon>
    </lineage>
</organism>
<keyword evidence="4" id="KW-1185">Reference proteome</keyword>
<name>A0A9P5PFE5_9AGAR</name>
<keyword evidence="1" id="KW-0472">Membrane</keyword>
<dbReference type="Pfam" id="PF20151">
    <property type="entry name" value="DUF6533"/>
    <property type="match status" value="1"/>
</dbReference>
<evidence type="ECO:0000259" key="2">
    <source>
        <dbReference type="Pfam" id="PF20151"/>
    </source>
</evidence>
<feature type="domain" description="DUF6533" evidence="2">
    <location>
        <begin position="23"/>
        <end position="67"/>
    </location>
</feature>
<protein>
    <recommendedName>
        <fullName evidence="2">DUF6533 domain-containing protein</fullName>
    </recommendedName>
</protein>
<keyword evidence="1" id="KW-0812">Transmembrane</keyword>
<comment type="caution">
    <text evidence="3">The sequence shown here is derived from an EMBL/GenBank/DDBJ whole genome shotgun (WGS) entry which is preliminary data.</text>
</comment>
<gene>
    <name evidence="3" type="ORF">BDP27DRAFT_1367049</name>
</gene>
<reference evidence="3" key="1">
    <citation type="submission" date="2020-11" db="EMBL/GenBank/DDBJ databases">
        <authorList>
            <consortium name="DOE Joint Genome Institute"/>
            <person name="Ahrendt S."/>
            <person name="Riley R."/>
            <person name="Andreopoulos W."/>
            <person name="Labutti K."/>
            <person name="Pangilinan J."/>
            <person name="Ruiz-Duenas F.J."/>
            <person name="Barrasa J.M."/>
            <person name="Sanchez-Garcia M."/>
            <person name="Camarero S."/>
            <person name="Miyauchi S."/>
            <person name="Serrano A."/>
            <person name="Linde D."/>
            <person name="Babiker R."/>
            <person name="Drula E."/>
            <person name="Ayuso-Fernandez I."/>
            <person name="Pacheco R."/>
            <person name="Padilla G."/>
            <person name="Ferreira P."/>
            <person name="Barriuso J."/>
            <person name="Kellner H."/>
            <person name="Castanera R."/>
            <person name="Alfaro M."/>
            <person name="Ramirez L."/>
            <person name="Pisabarro A.G."/>
            <person name="Kuo A."/>
            <person name="Tritt A."/>
            <person name="Lipzen A."/>
            <person name="He G."/>
            <person name="Yan M."/>
            <person name="Ng V."/>
            <person name="Cullen D."/>
            <person name="Martin F."/>
            <person name="Rosso M.-N."/>
            <person name="Henrissat B."/>
            <person name="Hibbett D."/>
            <person name="Martinez A.T."/>
            <person name="Grigoriev I.V."/>
        </authorList>
    </citation>
    <scope>NUCLEOTIDE SEQUENCE</scope>
    <source>
        <strain evidence="3">AH 40177</strain>
    </source>
</reference>
<accession>A0A9P5PFE5</accession>
<proteinExistence type="predicted"/>
<evidence type="ECO:0000313" key="4">
    <source>
        <dbReference type="Proteomes" id="UP000772434"/>
    </source>
</evidence>
<dbReference type="Proteomes" id="UP000772434">
    <property type="component" value="Unassembled WGS sequence"/>
</dbReference>
<evidence type="ECO:0000313" key="3">
    <source>
        <dbReference type="EMBL" id="KAF9064634.1"/>
    </source>
</evidence>
<dbReference type="EMBL" id="JADNRY010000119">
    <property type="protein sequence ID" value="KAF9064634.1"/>
    <property type="molecule type" value="Genomic_DNA"/>
</dbReference>
<feature type="transmembrane region" description="Helical" evidence="1">
    <location>
        <begin position="126"/>
        <end position="152"/>
    </location>
</feature>